<keyword evidence="9" id="KW-0479">Metal-binding</keyword>
<dbReference type="GO" id="GO:0005886">
    <property type="term" value="C:plasma membrane"/>
    <property type="evidence" value="ECO:0007669"/>
    <property type="project" value="UniProtKB-SubCell"/>
</dbReference>
<evidence type="ECO:0000256" key="3">
    <source>
        <dbReference type="ARBA" id="ARBA00022448"/>
    </source>
</evidence>
<dbReference type="SMART" id="SM00116">
    <property type="entry name" value="CBS"/>
    <property type="match status" value="1"/>
</dbReference>
<feature type="transmembrane region" description="Helical" evidence="9">
    <location>
        <begin position="426"/>
        <end position="448"/>
    </location>
</feature>
<dbReference type="InterPro" id="IPR038076">
    <property type="entry name" value="MgtE_N_sf"/>
</dbReference>
<dbReference type="InterPro" id="IPR006667">
    <property type="entry name" value="SLC41_membr_dom"/>
</dbReference>
<accession>A0A1F2WPY1</accession>
<dbReference type="SMART" id="SM00924">
    <property type="entry name" value="MgtE_N"/>
    <property type="match status" value="1"/>
</dbReference>
<keyword evidence="6 9" id="KW-1133">Transmembrane helix</keyword>
<dbReference type="NCBIfam" id="TIGR00400">
    <property type="entry name" value="mgtE"/>
    <property type="match status" value="1"/>
</dbReference>
<dbReference type="InterPro" id="IPR006669">
    <property type="entry name" value="MgtE_transporter"/>
</dbReference>
<evidence type="ECO:0000256" key="7">
    <source>
        <dbReference type="ARBA" id="ARBA00023136"/>
    </source>
</evidence>
<evidence type="ECO:0000256" key="8">
    <source>
        <dbReference type="PROSITE-ProRule" id="PRU00703"/>
    </source>
</evidence>
<evidence type="ECO:0000256" key="4">
    <source>
        <dbReference type="ARBA" id="ARBA00022692"/>
    </source>
</evidence>
<gene>
    <name evidence="11" type="ORF">A2Y75_00090</name>
</gene>
<dbReference type="GO" id="GO:0015095">
    <property type="term" value="F:magnesium ion transmembrane transporter activity"/>
    <property type="evidence" value="ECO:0007669"/>
    <property type="project" value="UniProtKB-UniRule"/>
</dbReference>
<keyword evidence="9" id="KW-1003">Cell membrane</keyword>
<dbReference type="STRING" id="1797197.A2Y75_00090"/>
<dbReference type="Gene3D" id="3.10.580.10">
    <property type="entry name" value="CBS-domain"/>
    <property type="match status" value="1"/>
</dbReference>
<protein>
    <recommendedName>
        <fullName evidence="9">Magnesium transporter MgtE</fullName>
    </recommendedName>
</protein>
<dbReference type="EMBL" id="MELK01000019">
    <property type="protein sequence ID" value="OFW58928.1"/>
    <property type="molecule type" value="Genomic_DNA"/>
</dbReference>
<dbReference type="Gene3D" id="1.25.60.10">
    <property type="entry name" value="MgtE N-terminal domain-like"/>
    <property type="match status" value="1"/>
</dbReference>
<comment type="function">
    <text evidence="9">Acts as a magnesium transporter.</text>
</comment>
<keyword evidence="7 9" id="KW-0472">Membrane</keyword>
<keyword evidence="8" id="KW-0129">CBS domain</keyword>
<feature type="transmembrane region" description="Helical" evidence="9">
    <location>
        <begin position="357"/>
        <end position="382"/>
    </location>
</feature>
<dbReference type="CDD" id="cd04606">
    <property type="entry name" value="CBS_pair_Mg_transporter"/>
    <property type="match status" value="1"/>
</dbReference>
<evidence type="ECO:0000256" key="5">
    <source>
        <dbReference type="ARBA" id="ARBA00022842"/>
    </source>
</evidence>
<dbReference type="Pfam" id="PF03448">
    <property type="entry name" value="MgtE_N"/>
    <property type="match status" value="1"/>
</dbReference>
<comment type="subunit">
    <text evidence="9">Homodimer.</text>
</comment>
<dbReference type="PROSITE" id="PS51371">
    <property type="entry name" value="CBS"/>
    <property type="match status" value="1"/>
</dbReference>
<keyword evidence="3 9" id="KW-0813">Transport</keyword>
<evidence type="ECO:0000256" key="9">
    <source>
        <dbReference type="RuleBase" id="RU362011"/>
    </source>
</evidence>
<dbReference type="Gene3D" id="1.10.357.20">
    <property type="entry name" value="SLC41 divalent cation transporters, integral membrane domain"/>
    <property type="match status" value="1"/>
</dbReference>
<dbReference type="SUPFAM" id="SSF54631">
    <property type="entry name" value="CBS-domain pair"/>
    <property type="match status" value="1"/>
</dbReference>
<proteinExistence type="inferred from homology"/>
<sequence>MEERTRLLGESLKGLLEEGKMSASLALLDGLQPADAAEVLETLPYDDRLRIFKVWDVEESADALPEMSEGGQVEVMQGLARSLATRIISEMPPDDAVDLLADLPDKTSDGILASMSPFKAGQLRRLMAHGEDTAGGLMTPDAMRLSQEMRVGQVLERLREAPESVEMIYYVYFQDEASRLTGVSSLRELIVADLNRPVKEIMHGQLMTVAPEEDQERVAALIDRYDLLAIPVVDGEDRLLGIVTVDDVMDVLEEEAKEDIYGLAGTFEIEEQKERHPFIGVLLGRLPWVLIALTIELLVAGGILRAFSGRIRDNIALVFFIPVILTIGATVSLQSATRMTVEITTDPGKRRRFRRSIAGEALIGLGIGVLSGVVISLFAWSMKGDARLGWVVGLALVIATMFSALVGSLLPLLLKMSGRDPAMASEPFLTTLMDVLGLAVYFLIGIALL</sequence>
<evidence type="ECO:0000313" key="12">
    <source>
        <dbReference type="Proteomes" id="UP000177876"/>
    </source>
</evidence>
<comment type="caution">
    <text evidence="11">The sequence shown here is derived from an EMBL/GenBank/DDBJ whole genome shotgun (WGS) entry which is preliminary data.</text>
</comment>
<evidence type="ECO:0000256" key="2">
    <source>
        <dbReference type="ARBA" id="ARBA00009749"/>
    </source>
</evidence>
<feature type="transmembrane region" description="Helical" evidence="9">
    <location>
        <begin position="282"/>
        <end position="303"/>
    </location>
</feature>
<feature type="transmembrane region" description="Helical" evidence="9">
    <location>
        <begin position="315"/>
        <end position="336"/>
    </location>
</feature>
<keyword evidence="5 9" id="KW-0460">Magnesium</keyword>
<dbReference type="Pfam" id="PF00571">
    <property type="entry name" value="CBS"/>
    <property type="match status" value="1"/>
</dbReference>
<dbReference type="SUPFAM" id="SSF161093">
    <property type="entry name" value="MgtE membrane domain-like"/>
    <property type="match status" value="1"/>
</dbReference>
<dbReference type="PANTHER" id="PTHR43773">
    <property type="entry name" value="MAGNESIUM TRANSPORTER MGTE"/>
    <property type="match status" value="1"/>
</dbReference>
<dbReference type="InterPro" id="IPR006668">
    <property type="entry name" value="Mg_transptr_MgtE_intracell_dom"/>
</dbReference>
<dbReference type="InterPro" id="IPR036739">
    <property type="entry name" value="SLC41_membr_dom_sf"/>
</dbReference>
<dbReference type="InterPro" id="IPR000644">
    <property type="entry name" value="CBS_dom"/>
</dbReference>
<feature type="domain" description="CBS" evidence="10">
    <location>
        <begin position="202"/>
        <end position="258"/>
    </location>
</feature>
<evidence type="ECO:0000256" key="6">
    <source>
        <dbReference type="ARBA" id="ARBA00022989"/>
    </source>
</evidence>
<name>A0A1F2WPY1_9ACTN</name>
<comment type="subcellular location">
    <subcellularLocation>
        <location evidence="9">Cell membrane</location>
        <topology evidence="9">Multi-pass membrane protein</topology>
    </subcellularLocation>
    <subcellularLocation>
        <location evidence="1">Membrane</location>
        <topology evidence="1">Multi-pass membrane protein</topology>
    </subcellularLocation>
</comment>
<evidence type="ECO:0000259" key="10">
    <source>
        <dbReference type="PROSITE" id="PS51371"/>
    </source>
</evidence>
<evidence type="ECO:0000256" key="1">
    <source>
        <dbReference type="ARBA" id="ARBA00004141"/>
    </source>
</evidence>
<dbReference type="PANTHER" id="PTHR43773:SF1">
    <property type="entry name" value="MAGNESIUM TRANSPORTER MGTE"/>
    <property type="match status" value="1"/>
</dbReference>
<dbReference type="AlphaFoldDB" id="A0A1F2WPY1"/>
<dbReference type="GO" id="GO:0046872">
    <property type="term" value="F:metal ion binding"/>
    <property type="evidence" value="ECO:0007669"/>
    <property type="project" value="UniProtKB-KW"/>
</dbReference>
<keyword evidence="4 9" id="KW-0812">Transmembrane</keyword>
<dbReference type="Proteomes" id="UP000177876">
    <property type="component" value="Unassembled WGS sequence"/>
</dbReference>
<dbReference type="Pfam" id="PF01769">
    <property type="entry name" value="MgtE"/>
    <property type="match status" value="1"/>
</dbReference>
<evidence type="ECO:0000313" key="11">
    <source>
        <dbReference type="EMBL" id="OFW58928.1"/>
    </source>
</evidence>
<organism evidence="11 12">
    <name type="scientific">Candidatus Solincola sediminis</name>
    <dbReference type="NCBI Taxonomy" id="1797199"/>
    <lineage>
        <taxon>Bacteria</taxon>
        <taxon>Bacillati</taxon>
        <taxon>Actinomycetota</taxon>
        <taxon>Candidatus Geothermincolia</taxon>
        <taxon>Candidatus Geothermincolales</taxon>
        <taxon>Candidatus Geothermincolaceae</taxon>
        <taxon>Candidatus Solincola</taxon>
    </lineage>
</organism>
<reference evidence="11 12" key="1">
    <citation type="journal article" date="2016" name="Nat. Commun.">
        <title>Thousands of microbial genomes shed light on interconnected biogeochemical processes in an aquifer system.</title>
        <authorList>
            <person name="Anantharaman K."/>
            <person name="Brown C.T."/>
            <person name="Hug L.A."/>
            <person name="Sharon I."/>
            <person name="Castelle C.J."/>
            <person name="Probst A.J."/>
            <person name="Thomas B.C."/>
            <person name="Singh A."/>
            <person name="Wilkins M.J."/>
            <person name="Karaoz U."/>
            <person name="Brodie E.L."/>
            <person name="Williams K.H."/>
            <person name="Hubbard S.S."/>
            <person name="Banfield J.F."/>
        </authorList>
    </citation>
    <scope>NUCLEOTIDE SEQUENCE [LARGE SCALE GENOMIC DNA]</scope>
</reference>
<comment type="similarity">
    <text evidence="2 9">Belongs to the SLC41A transporter family.</text>
</comment>
<dbReference type="InterPro" id="IPR046342">
    <property type="entry name" value="CBS_dom_sf"/>
</dbReference>
<dbReference type="SUPFAM" id="SSF158791">
    <property type="entry name" value="MgtE N-terminal domain-like"/>
    <property type="match status" value="1"/>
</dbReference>
<feature type="transmembrane region" description="Helical" evidence="9">
    <location>
        <begin position="388"/>
        <end position="414"/>
    </location>
</feature>